<dbReference type="Gene3D" id="3.50.50.60">
    <property type="entry name" value="FAD/NAD(P)-binding domain"/>
    <property type="match status" value="2"/>
</dbReference>
<dbReference type="SUPFAM" id="SSF54373">
    <property type="entry name" value="FAD-linked reductases, C-terminal domain"/>
    <property type="match status" value="1"/>
</dbReference>
<feature type="transmembrane region" description="Helical" evidence="2">
    <location>
        <begin position="6"/>
        <end position="23"/>
    </location>
</feature>
<evidence type="ECO:0000313" key="4">
    <source>
        <dbReference type="EMBL" id="SMX50371.1"/>
    </source>
</evidence>
<dbReference type="InterPro" id="IPR036188">
    <property type="entry name" value="FAD/NAD-bd_sf"/>
</dbReference>
<protein>
    <submittedName>
        <fullName evidence="4">D-amino acid dehydrogenase small subunit</fullName>
        <ecNumber evidence="4">1.4.99.6</ecNumber>
    </submittedName>
</protein>
<dbReference type="PANTHER" id="PTHR13847">
    <property type="entry name" value="SARCOSINE DEHYDROGENASE-RELATED"/>
    <property type="match status" value="1"/>
</dbReference>
<feature type="domain" description="FAD dependent oxidoreductase" evidence="3">
    <location>
        <begin position="6"/>
        <end position="396"/>
    </location>
</feature>
<dbReference type="GO" id="GO:0005737">
    <property type="term" value="C:cytoplasm"/>
    <property type="evidence" value="ECO:0007669"/>
    <property type="project" value="TreeGrafter"/>
</dbReference>
<keyword evidence="1 4" id="KW-0560">Oxidoreductase</keyword>
<keyword evidence="2" id="KW-1133">Transmembrane helix</keyword>
<dbReference type="PRINTS" id="PR00420">
    <property type="entry name" value="RNGMNOXGNASE"/>
</dbReference>
<accession>A0A238L6B8</accession>
<evidence type="ECO:0000256" key="1">
    <source>
        <dbReference type="ARBA" id="ARBA00023002"/>
    </source>
</evidence>
<reference evidence="4 5" key="1">
    <citation type="submission" date="2017-05" db="EMBL/GenBank/DDBJ databases">
        <authorList>
            <person name="Song R."/>
            <person name="Chenine A.L."/>
            <person name="Ruprecht R.M."/>
        </authorList>
    </citation>
    <scope>NUCLEOTIDE SEQUENCE [LARGE SCALE GENOMIC DNA]</scope>
    <source>
        <strain evidence="4 5">CECT 8898</strain>
    </source>
</reference>
<dbReference type="GO" id="GO:0016491">
    <property type="term" value="F:oxidoreductase activity"/>
    <property type="evidence" value="ECO:0007669"/>
    <property type="project" value="UniProtKB-KW"/>
</dbReference>
<proteinExistence type="predicted"/>
<dbReference type="Gene3D" id="3.30.9.10">
    <property type="entry name" value="D-Amino Acid Oxidase, subunit A, domain 2"/>
    <property type="match status" value="1"/>
</dbReference>
<dbReference type="Proteomes" id="UP000207598">
    <property type="component" value="Unassembled WGS sequence"/>
</dbReference>
<dbReference type="OrthoDB" id="9805337at2"/>
<keyword evidence="2" id="KW-0812">Transmembrane</keyword>
<dbReference type="EC" id="1.4.99.6" evidence="4"/>
<organism evidence="4 5">
    <name type="scientific">Maliponia aquimaris</name>
    <dbReference type="NCBI Taxonomy" id="1673631"/>
    <lineage>
        <taxon>Bacteria</taxon>
        <taxon>Pseudomonadati</taxon>
        <taxon>Pseudomonadota</taxon>
        <taxon>Alphaproteobacteria</taxon>
        <taxon>Rhodobacterales</taxon>
        <taxon>Paracoccaceae</taxon>
        <taxon>Maliponia</taxon>
    </lineage>
</organism>
<dbReference type="EMBL" id="FXYF01000022">
    <property type="protein sequence ID" value="SMX50371.1"/>
    <property type="molecule type" value="Genomic_DNA"/>
</dbReference>
<evidence type="ECO:0000256" key="2">
    <source>
        <dbReference type="SAM" id="Phobius"/>
    </source>
</evidence>
<dbReference type="AlphaFoldDB" id="A0A238L6B8"/>
<keyword evidence="5" id="KW-1185">Reference proteome</keyword>
<dbReference type="SUPFAM" id="SSF51905">
    <property type="entry name" value="FAD/NAD(P)-binding domain"/>
    <property type="match status" value="1"/>
</dbReference>
<dbReference type="InterPro" id="IPR006076">
    <property type="entry name" value="FAD-dep_OxRdtase"/>
</dbReference>
<evidence type="ECO:0000313" key="5">
    <source>
        <dbReference type="Proteomes" id="UP000207598"/>
    </source>
</evidence>
<name>A0A238L6B8_9RHOB</name>
<gene>
    <name evidence="4" type="primary">dadA_2</name>
    <name evidence="4" type="ORF">MAA8898_04748</name>
</gene>
<evidence type="ECO:0000259" key="3">
    <source>
        <dbReference type="Pfam" id="PF01266"/>
    </source>
</evidence>
<dbReference type="Pfam" id="PF01266">
    <property type="entry name" value="DAO"/>
    <property type="match status" value="1"/>
</dbReference>
<sequence>MADPQHVAVIGAGMVGVSTALWLQRRGVRVTLIDREGPAAGASQGNGGVLASIAVVPVPVPGLLRKAPGMLFDPNQPLFLKWGYLPRLLPFLARYLPYGRADRVERISQGLTTLLHDSPDQHAALAAGTAAAEYIRPGSYVYGYESRAAYEQDAFGWELKRRRGLPFHEMDAEALAAFDPALTGRFGFGVNCTGLGFITDPGAYVRALAAHFTESGGTQVTATVSGFRAEGGRAVAALTDQGEIAADGFALTLGAWSGAIARDLGITVPLESERGYHVEFHDPNLTLRGPVMVAAGKFVATPMQGRLRAAGIVEFGGLKATPSRAPFDLMRRSVARIFPDLTYSHTTEWMGHRPATADSLPVIGPAPRLPNVWLGYGHHHVGLTGGPKTGRWLAQMMTGATVNEDLSPYAADRRV</sequence>
<dbReference type="PANTHER" id="PTHR13847:SF289">
    <property type="entry name" value="GLYCINE OXIDASE"/>
    <property type="match status" value="1"/>
</dbReference>
<keyword evidence="2" id="KW-0472">Membrane</keyword>